<keyword evidence="3" id="KW-1185">Reference proteome</keyword>
<proteinExistence type="predicted"/>
<feature type="compositionally biased region" description="Polar residues" evidence="1">
    <location>
        <begin position="160"/>
        <end position="169"/>
    </location>
</feature>
<feature type="compositionally biased region" description="Low complexity" evidence="1">
    <location>
        <begin position="226"/>
        <end position="289"/>
    </location>
</feature>
<feature type="region of interest" description="Disordered" evidence="1">
    <location>
        <begin position="106"/>
        <end position="293"/>
    </location>
</feature>
<evidence type="ECO:0000313" key="2">
    <source>
        <dbReference type="EMBL" id="KAF5327751.1"/>
    </source>
</evidence>
<dbReference type="EMBL" id="JAACJJ010000014">
    <property type="protein sequence ID" value="KAF5327751.1"/>
    <property type="molecule type" value="Genomic_DNA"/>
</dbReference>
<feature type="compositionally biased region" description="Low complexity" evidence="1">
    <location>
        <begin position="398"/>
        <end position="408"/>
    </location>
</feature>
<feature type="region of interest" description="Disordered" evidence="1">
    <location>
        <begin position="307"/>
        <end position="368"/>
    </location>
</feature>
<feature type="region of interest" description="Disordered" evidence="1">
    <location>
        <begin position="398"/>
        <end position="425"/>
    </location>
</feature>
<feature type="compositionally biased region" description="Polar residues" evidence="1">
    <location>
        <begin position="41"/>
        <end position="52"/>
    </location>
</feature>
<sequence length="498" mass="52638">MDPSDSPYVPNFDLVPPSPRGSTHDEYSFYQQLGGHDPSNPLDTSSSTQFLDNSLHLDPNESLTQQRPHTPSYTGSGSYYGSPYSSHSDIDFHGDELNFEMLSGFDDGGFDSAQQQQQSTYSAASPDYDDRGTAGSGSLLMGGIDLGMEMLSSPPFTSPDFGQQSSSYRASGYDHGTPSESGDAANVQSQSASNTPQTANFSTSSHHSRSRASSVSSHLEDNFTRSQKQQQYQSQLQQQQSQQYHQHSSLSPSPSPHLSSTFPQHQHQSLSPSPQIPGQSFSAQQQQHQGNSPRIDMAQAQFSNISIHTPNWGTNPLPPSSSPNPPQRPSPLPSVHNTPMHRGQDLLSGQGMGIPTINTPDQDEGGESGGNLGLGLHLDVNNLSGNGNGAFGIPSSSSDFGSHHSNNGDNTSNVGDTNAGMLGASAGNNTHLGAGVNRQAAGSGSPQFHIVPATPVNGGGEGTSVSPFSMPSQRLGTVVQGVFLSLFPLFLPICFVSP</sequence>
<feature type="compositionally biased region" description="Pro residues" evidence="1">
    <location>
        <begin position="316"/>
        <end position="332"/>
    </location>
</feature>
<name>A0A8H5BRJ5_9AGAR</name>
<evidence type="ECO:0000256" key="1">
    <source>
        <dbReference type="SAM" id="MobiDB-lite"/>
    </source>
</evidence>
<accession>A0A8H5BRJ5</accession>
<organism evidence="2 3">
    <name type="scientific">Psilocybe cf. subviscida</name>
    <dbReference type="NCBI Taxonomy" id="2480587"/>
    <lineage>
        <taxon>Eukaryota</taxon>
        <taxon>Fungi</taxon>
        <taxon>Dikarya</taxon>
        <taxon>Basidiomycota</taxon>
        <taxon>Agaricomycotina</taxon>
        <taxon>Agaricomycetes</taxon>
        <taxon>Agaricomycetidae</taxon>
        <taxon>Agaricales</taxon>
        <taxon>Agaricineae</taxon>
        <taxon>Strophariaceae</taxon>
        <taxon>Psilocybe</taxon>
    </lineage>
</organism>
<dbReference type="AlphaFoldDB" id="A0A8H5BRJ5"/>
<evidence type="ECO:0000313" key="3">
    <source>
        <dbReference type="Proteomes" id="UP000567179"/>
    </source>
</evidence>
<comment type="caution">
    <text evidence="2">The sequence shown here is derived from an EMBL/GenBank/DDBJ whole genome shotgun (WGS) entry which is preliminary data.</text>
</comment>
<gene>
    <name evidence="2" type="ORF">D9619_004735</name>
</gene>
<feature type="region of interest" description="Disordered" evidence="1">
    <location>
        <begin position="1"/>
        <end position="80"/>
    </location>
</feature>
<dbReference type="Proteomes" id="UP000567179">
    <property type="component" value="Unassembled WGS sequence"/>
</dbReference>
<reference evidence="2 3" key="1">
    <citation type="journal article" date="2020" name="ISME J.">
        <title>Uncovering the hidden diversity of litter-decomposition mechanisms in mushroom-forming fungi.</title>
        <authorList>
            <person name="Floudas D."/>
            <person name="Bentzer J."/>
            <person name="Ahren D."/>
            <person name="Johansson T."/>
            <person name="Persson P."/>
            <person name="Tunlid A."/>
        </authorList>
    </citation>
    <scope>NUCLEOTIDE SEQUENCE [LARGE SCALE GENOMIC DNA]</scope>
    <source>
        <strain evidence="2 3">CBS 101986</strain>
    </source>
</reference>
<protein>
    <submittedName>
        <fullName evidence="2">Uncharacterized protein</fullName>
    </submittedName>
</protein>
<feature type="compositionally biased region" description="Polar residues" evidence="1">
    <location>
        <begin position="186"/>
        <end position="201"/>
    </location>
</feature>
<feature type="compositionally biased region" description="Low complexity" evidence="1">
    <location>
        <begin position="69"/>
        <end position="80"/>
    </location>
</feature>
<dbReference type="OrthoDB" id="4748970at2759"/>
<feature type="compositionally biased region" description="Low complexity" evidence="1">
    <location>
        <begin position="110"/>
        <end position="125"/>
    </location>
</feature>